<dbReference type="Pfam" id="PF13561">
    <property type="entry name" value="adh_short_C2"/>
    <property type="match status" value="1"/>
</dbReference>
<dbReference type="Gene3D" id="3.40.50.720">
    <property type="entry name" value="NAD(P)-binding Rossmann-like Domain"/>
    <property type="match status" value="1"/>
</dbReference>
<dbReference type="InterPro" id="IPR036291">
    <property type="entry name" value="NAD(P)-bd_dom_sf"/>
</dbReference>
<dbReference type="PRINTS" id="PR00080">
    <property type="entry name" value="SDRFAMILY"/>
</dbReference>
<dbReference type="EC" id="1.1.1.392" evidence="4"/>
<reference evidence="4 5" key="1">
    <citation type="submission" date="2020-04" db="EMBL/GenBank/DDBJ databases">
        <authorList>
            <person name="De Canck E."/>
        </authorList>
    </citation>
    <scope>NUCLEOTIDE SEQUENCE [LARGE SCALE GENOMIC DNA]</scope>
    <source>
        <strain evidence="4 5">LMG 29739</strain>
    </source>
</reference>
<evidence type="ECO:0000256" key="1">
    <source>
        <dbReference type="ARBA" id="ARBA00006484"/>
    </source>
</evidence>
<dbReference type="InterPro" id="IPR002347">
    <property type="entry name" value="SDR_fam"/>
</dbReference>
<dbReference type="EMBL" id="CADIKF010000054">
    <property type="protein sequence ID" value="CAB3767883.1"/>
    <property type="molecule type" value="Genomic_DNA"/>
</dbReference>
<accession>A0A6J5ENY7</accession>
<name>A0A6J5ENY7_9BURK</name>
<dbReference type="PANTHER" id="PTHR43669:SF3">
    <property type="entry name" value="ALCOHOL DEHYDROGENASE, PUTATIVE (AFU_ORTHOLOGUE AFUA_3G03445)-RELATED"/>
    <property type="match status" value="1"/>
</dbReference>
<evidence type="ECO:0000259" key="3">
    <source>
        <dbReference type="SMART" id="SM00822"/>
    </source>
</evidence>
<organism evidence="4 5">
    <name type="scientific">Paraburkholderia solisilvae</name>
    <dbReference type="NCBI Taxonomy" id="624376"/>
    <lineage>
        <taxon>Bacteria</taxon>
        <taxon>Pseudomonadati</taxon>
        <taxon>Pseudomonadota</taxon>
        <taxon>Betaproteobacteria</taxon>
        <taxon>Burkholderiales</taxon>
        <taxon>Burkholderiaceae</taxon>
        <taxon>Paraburkholderia</taxon>
    </lineage>
</organism>
<dbReference type="InterPro" id="IPR057326">
    <property type="entry name" value="KR_dom"/>
</dbReference>
<dbReference type="PRINTS" id="PR00081">
    <property type="entry name" value="GDHRDH"/>
</dbReference>
<dbReference type="AlphaFoldDB" id="A0A6J5ENY7"/>
<dbReference type="InterPro" id="IPR020904">
    <property type="entry name" value="Sc_DH/Rdtase_CS"/>
</dbReference>
<evidence type="ECO:0000313" key="4">
    <source>
        <dbReference type="EMBL" id="CAB3767883.1"/>
    </source>
</evidence>
<evidence type="ECO:0000256" key="2">
    <source>
        <dbReference type="ARBA" id="ARBA00023002"/>
    </source>
</evidence>
<dbReference type="SMART" id="SM00822">
    <property type="entry name" value="PKS_KR"/>
    <property type="match status" value="1"/>
</dbReference>
<dbReference type="Proteomes" id="UP000494329">
    <property type="component" value="Unassembled WGS sequence"/>
</dbReference>
<sequence>MRFQNKTALVTGGNSGIGFATAKMLIEQGARVAITGRDPKKLDHALTALGPNAIGIEADLNDANALERVAQKVTTEFGSLDIVFANAGISGPTPLGSTTAAAFEAITRTNLTAVFLTVQAALPLMREGGAIVLNGSVMRGEGFAGSAAYSASKAGVTGMAKVFASELAPRGIRVNTVIPGATRTPIWTRGAREGQTLDDTESAFGPRIPLGRLANPEETARAVLYLASDDSVGVTAAEIVVDGGLTGAPSGAPIFRAPH</sequence>
<dbReference type="FunFam" id="3.40.50.720:FF:000084">
    <property type="entry name" value="Short-chain dehydrogenase reductase"/>
    <property type="match status" value="1"/>
</dbReference>
<keyword evidence="2 4" id="KW-0560">Oxidoreductase</keyword>
<proteinExistence type="inferred from homology"/>
<dbReference type="PANTHER" id="PTHR43669">
    <property type="entry name" value="5-KETO-D-GLUCONATE 5-REDUCTASE"/>
    <property type="match status" value="1"/>
</dbReference>
<dbReference type="SUPFAM" id="SSF51735">
    <property type="entry name" value="NAD(P)-binding Rossmann-fold domains"/>
    <property type="match status" value="1"/>
</dbReference>
<comment type="similarity">
    <text evidence="1">Belongs to the short-chain dehydrogenases/reductases (SDR) family.</text>
</comment>
<evidence type="ECO:0000313" key="5">
    <source>
        <dbReference type="Proteomes" id="UP000494329"/>
    </source>
</evidence>
<dbReference type="CDD" id="cd05233">
    <property type="entry name" value="SDR_c"/>
    <property type="match status" value="1"/>
</dbReference>
<gene>
    <name evidence="4" type="primary">baiA_2</name>
    <name evidence="4" type="ORF">LMG29739_05180</name>
</gene>
<feature type="domain" description="Ketoreductase" evidence="3">
    <location>
        <begin position="6"/>
        <end position="184"/>
    </location>
</feature>
<dbReference type="PROSITE" id="PS00061">
    <property type="entry name" value="ADH_SHORT"/>
    <property type="match status" value="1"/>
</dbReference>
<dbReference type="GO" id="GO:0016491">
    <property type="term" value="F:oxidoreductase activity"/>
    <property type="evidence" value="ECO:0007669"/>
    <property type="project" value="UniProtKB-KW"/>
</dbReference>
<keyword evidence="5" id="KW-1185">Reference proteome</keyword>
<dbReference type="RefSeq" id="WP_175114320.1">
    <property type="nucleotide sequence ID" value="NZ_CADIKF010000054.1"/>
</dbReference>
<protein>
    <submittedName>
        <fullName evidence="4">3-alpha-hydroxycholanate dehydrogenase (NADP(+))</fullName>
        <ecNumber evidence="4">1.1.1.392</ecNumber>
    </submittedName>
</protein>